<evidence type="ECO:0000313" key="2">
    <source>
        <dbReference type="Proteomes" id="UP000076532"/>
    </source>
</evidence>
<evidence type="ECO:0000313" key="1">
    <source>
        <dbReference type="EMBL" id="KZP17001.1"/>
    </source>
</evidence>
<dbReference type="Proteomes" id="UP000076532">
    <property type="component" value="Unassembled WGS sequence"/>
</dbReference>
<sequence>MPPVDLADLELQMLAGKWHDFQAAPLRSMRSSDDPAASLNSKQIFIFRVRRGVVLTAWIPGYKFQARRSRVTSI</sequence>
<accession>A0A166FNJ6</accession>
<reference evidence="1 2" key="1">
    <citation type="journal article" date="2016" name="Mol. Biol. Evol.">
        <title>Comparative Genomics of Early-Diverging Mushroom-Forming Fungi Provides Insights into the Origins of Lignocellulose Decay Capabilities.</title>
        <authorList>
            <person name="Nagy L.G."/>
            <person name="Riley R."/>
            <person name="Tritt A."/>
            <person name="Adam C."/>
            <person name="Daum C."/>
            <person name="Floudas D."/>
            <person name="Sun H."/>
            <person name="Yadav J.S."/>
            <person name="Pangilinan J."/>
            <person name="Larsson K.H."/>
            <person name="Matsuura K."/>
            <person name="Barry K."/>
            <person name="Labutti K."/>
            <person name="Kuo R."/>
            <person name="Ohm R.A."/>
            <person name="Bhattacharya S.S."/>
            <person name="Shirouzu T."/>
            <person name="Yoshinaga Y."/>
            <person name="Martin F.M."/>
            <person name="Grigoriev I.V."/>
            <person name="Hibbett D.S."/>
        </authorList>
    </citation>
    <scope>NUCLEOTIDE SEQUENCE [LARGE SCALE GENOMIC DNA]</scope>
    <source>
        <strain evidence="1 2">CBS 109695</strain>
    </source>
</reference>
<gene>
    <name evidence="1" type="ORF">FIBSPDRAFT_865344</name>
</gene>
<dbReference type="EMBL" id="KV417587">
    <property type="protein sequence ID" value="KZP17001.1"/>
    <property type="molecule type" value="Genomic_DNA"/>
</dbReference>
<protein>
    <submittedName>
        <fullName evidence="1">Uncharacterized protein</fullName>
    </submittedName>
</protein>
<keyword evidence="2" id="KW-1185">Reference proteome</keyword>
<organism evidence="1 2">
    <name type="scientific">Athelia psychrophila</name>
    <dbReference type="NCBI Taxonomy" id="1759441"/>
    <lineage>
        <taxon>Eukaryota</taxon>
        <taxon>Fungi</taxon>
        <taxon>Dikarya</taxon>
        <taxon>Basidiomycota</taxon>
        <taxon>Agaricomycotina</taxon>
        <taxon>Agaricomycetes</taxon>
        <taxon>Agaricomycetidae</taxon>
        <taxon>Atheliales</taxon>
        <taxon>Atheliaceae</taxon>
        <taxon>Athelia</taxon>
    </lineage>
</organism>
<name>A0A166FNJ6_9AGAM</name>
<dbReference type="AlphaFoldDB" id="A0A166FNJ6"/>
<proteinExistence type="predicted"/>